<dbReference type="PRINTS" id="PR01100">
    <property type="entry name" value="SHIKIMTKNASE"/>
</dbReference>
<dbReference type="Gene3D" id="3.40.50.300">
    <property type="entry name" value="P-loop containing nucleotide triphosphate hydrolases"/>
    <property type="match status" value="1"/>
</dbReference>
<dbReference type="EMBL" id="JBBPBN010000042">
    <property type="protein sequence ID" value="KAK8997743.1"/>
    <property type="molecule type" value="Genomic_DNA"/>
</dbReference>
<feature type="domain" description="RNase H type-1" evidence="4">
    <location>
        <begin position="176"/>
        <end position="234"/>
    </location>
</feature>
<dbReference type="InterPro" id="IPR002156">
    <property type="entry name" value="RNaseH_domain"/>
</dbReference>
<keyword evidence="2" id="KW-0028">Amino-acid biosynthesis</keyword>
<dbReference type="InterPro" id="IPR012337">
    <property type="entry name" value="RNaseH-like_sf"/>
</dbReference>
<evidence type="ECO:0000313" key="6">
    <source>
        <dbReference type="Proteomes" id="UP001396334"/>
    </source>
</evidence>
<dbReference type="SUPFAM" id="SSF53098">
    <property type="entry name" value="Ribonuclease H-like"/>
    <property type="match status" value="1"/>
</dbReference>
<evidence type="ECO:0000313" key="5">
    <source>
        <dbReference type="EMBL" id="KAK8997743.1"/>
    </source>
</evidence>
<dbReference type="InterPro" id="IPR044730">
    <property type="entry name" value="RNase_H-like_dom_plant"/>
</dbReference>
<dbReference type="PANTHER" id="PTHR21087:SF16">
    <property type="entry name" value="SHIKIMATE KINASE 1, CHLOROPLASTIC"/>
    <property type="match status" value="1"/>
</dbReference>
<dbReference type="InterPro" id="IPR031322">
    <property type="entry name" value="Shikimate/glucono_kinase"/>
</dbReference>
<dbReference type="Proteomes" id="UP001396334">
    <property type="component" value="Unassembled WGS sequence"/>
</dbReference>
<evidence type="ECO:0000259" key="4">
    <source>
        <dbReference type="Pfam" id="PF13456"/>
    </source>
</evidence>
<protein>
    <recommendedName>
        <fullName evidence="4">RNase H type-1 domain-containing protein</fullName>
    </recommendedName>
</protein>
<gene>
    <name evidence="5" type="ORF">V6N11_012283</name>
</gene>
<proteinExistence type="inferred from homology"/>
<dbReference type="InterPro" id="IPR027417">
    <property type="entry name" value="P-loop_NTPase"/>
</dbReference>
<keyword evidence="3" id="KW-0057">Aromatic amino acid biosynthesis</keyword>
<name>A0ABR2QAP9_9ROSI</name>
<evidence type="ECO:0000256" key="3">
    <source>
        <dbReference type="ARBA" id="ARBA00023141"/>
    </source>
</evidence>
<dbReference type="CDD" id="cd06222">
    <property type="entry name" value="RNase_H_like"/>
    <property type="match status" value="1"/>
</dbReference>
<dbReference type="InterPro" id="IPR036397">
    <property type="entry name" value="RNaseH_sf"/>
</dbReference>
<comment type="similarity">
    <text evidence="1">Belongs to the shikimate kinase family.</text>
</comment>
<accession>A0ABR2QAP9</accession>
<dbReference type="Gene3D" id="3.30.420.10">
    <property type="entry name" value="Ribonuclease H-like superfamily/Ribonuclease H"/>
    <property type="match status" value="1"/>
</dbReference>
<comment type="caution">
    <text evidence="5">The sequence shown here is derived from an EMBL/GenBank/DDBJ whole genome shotgun (WGS) entry which is preliminary data.</text>
</comment>
<dbReference type="SUPFAM" id="SSF52540">
    <property type="entry name" value="P-loop containing nucleoside triphosphate hydrolases"/>
    <property type="match status" value="1"/>
</dbReference>
<dbReference type="Pfam" id="PF13456">
    <property type="entry name" value="RVT_3"/>
    <property type="match status" value="1"/>
</dbReference>
<dbReference type="PANTHER" id="PTHR21087">
    <property type="entry name" value="SHIKIMATE KINASE"/>
    <property type="match status" value="1"/>
</dbReference>
<sequence>MVRDGKFLKEKHWTNCFPILVSIITYSKIIVFDLLEDQFVNHTCLFSDGRHLYQLIYETEILQRLSSKKQHVVSTGGGAVVLDENWDYMQKKGIVVWLDVPLEALARRIAAVGTHSRPLLHYEHGDPYTKAKWLDLFTFNDDVIRCPYSVKFIKVGKRDSIVCKWVKPPVKSVKFNVDGAVERGFGRAGIGGILRDSNGKTLILFSKSVGSLDATTAELLALKEAVNIFRKSTWLNTFNIGN</sequence>
<organism evidence="5 6">
    <name type="scientific">Hibiscus sabdariffa</name>
    <name type="common">roselle</name>
    <dbReference type="NCBI Taxonomy" id="183260"/>
    <lineage>
        <taxon>Eukaryota</taxon>
        <taxon>Viridiplantae</taxon>
        <taxon>Streptophyta</taxon>
        <taxon>Embryophyta</taxon>
        <taxon>Tracheophyta</taxon>
        <taxon>Spermatophyta</taxon>
        <taxon>Magnoliopsida</taxon>
        <taxon>eudicotyledons</taxon>
        <taxon>Gunneridae</taxon>
        <taxon>Pentapetalae</taxon>
        <taxon>rosids</taxon>
        <taxon>malvids</taxon>
        <taxon>Malvales</taxon>
        <taxon>Malvaceae</taxon>
        <taxon>Malvoideae</taxon>
        <taxon>Hibiscus</taxon>
    </lineage>
</organism>
<evidence type="ECO:0000256" key="1">
    <source>
        <dbReference type="ARBA" id="ARBA00006997"/>
    </source>
</evidence>
<reference evidence="5 6" key="1">
    <citation type="journal article" date="2024" name="G3 (Bethesda)">
        <title>Genome assembly of Hibiscus sabdariffa L. provides insights into metabolisms of medicinal natural products.</title>
        <authorList>
            <person name="Kim T."/>
        </authorList>
    </citation>
    <scope>NUCLEOTIDE SEQUENCE [LARGE SCALE GENOMIC DNA]</scope>
    <source>
        <strain evidence="5">TK-2024</strain>
        <tissue evidence="5">Old leaves</tissue>
    </source>
</reference>
<dbReference type="Pfam" id="PF01202">
    <property type="entry name" value="SKI"/>
    <property type="match status" value="1"/>
</dbReference>
<keyword evidence="6" id="KW-1185">Reference proteome</keyword>
<evidence type="ECO:0000256" key="2">
    <source>
        <dbReference type="ARBA" id="ARBA00022605"/>
    </source>
</evidence>